<evidence type="ECO:0000256" key="1">
    <source>
        <dbReference type="ARBA" id="ARBA00001947"/>
    </source>
</evidence>
<evidence type="ECO:0000256" key="2">
    <source>
        <dbReference type="ARBA" id="ARBA00022723"/>
    </source>
</evidence>
<feature type="region of interest" description="Disordered" evidence="5">
    <location>
        <begin position="227"/>
        <end position="261"/>
    </location>
</feature>
<dbReference type="Pfam" id="PF24827">
    <property type="entry name" value="AstE_AspA_cat"/>
    <property type="match status" value="1"/>
</dbReference>
<evidence type="ECO:0000256" key="4">
    <source>
        <dbReference type="ARBA" id="ARBA00022833"/>
    </source>
</evidence>
<proteinExistence type="predicted"/>
<comment type="cofactor">
    <cofactor evidence="1">
        <name>Zn(2+)</name>
        <dbReference type="ChEBI" id="CHEBI:29105"/>
    </cofactor>
</comment>
<dbReference type="InterPro" id="IPR053138">
    <property type="entry name" value="N-alpha-Ac-DABA_deacetylase"/>
</dbReference>
<dbReference type="GO" id="GO:0046872">
    <property type="term" value="F:metal ion binding"/>
    <property type="evidence" value="ECO:0007669"/>
    <property type="project" value="UniProtKB-KW"/>
</dbReference>
<dbReference type="AlphaFoldDB" id="A0A166H3M6"/>
<dbReference type="EMBL" id="KT342856">
    <property type="protein sequence ID" value="ANA08063.1"/>
    <property type="molecule type" value="Genomic_DNA"/>
</dbReference>
<organism evidence="7">
    <name type="scientific">uncultured bacterium 5G4</name>
    <dbReference type="NCBI Taxonomy" id="1701326"/>
    <lineage>
        <taxon>Bacteria</taxon>
        <taxon>environmental samples</taxon>
    </lineage>
</organism>
<dbReference type="SUPFAM" id="SSF53187">
    <property type="entry name" value="Zn-dependent exopeptidases"/>
    <property type="match status" value="1"/>
</dbReference>
<protein>
    <recommendedName>
        <fullName evidence="6">Succinylglutamate desuccinylase/Aspartoacylase catalytic domain-containing protein</fullName>
    </recommendedName>
</protein>
<sequence>MRLAASLPIGALVAACGGDSNTPPASPTFDPRYADHDLIPREGTPAPTATPEPPFIIPAGEQKLALMPGTPYETPLWIYGSGLPGKIVMSLGGVHGNEPGGWMAAEQLQAKFRPARGAFLVVPRANKIPIRYFERTLPELGDLNRLYPGDPNGQPMAQMAAQVVDTLRTYRVDCVIDMHESWAFYKDRPQNGTAYLGQTVSTAPSEPAITFVRDIVAAVNSRIQAPREELFDRPFPGPSEGPDARPGGPAPPGSPQGSSSLALPRWLPNITAILVEMGQQQPLDRRVALHVDIFNEMARRLNVIDA</sequence>
<feature type="region of interest" description="Disordered" evidence="5">
    <location>
        <begin position="19"/>
        <end position="53"/>
    </location>
</feature>
<feature type="domain" description="Succinylglutamate desuccinylase/Aspartoacylase catalytic" evidence="6">
    <location>
        <begin position="87"/>
        <end position="181"/>
    </location>
</feature>
<gene>
    <name evidence="7" type="ORF">5G4_034</name>
</gene>
<keyword evidence="2" id="KW-0479">Metal-binding</keyword>
<dbReference type="GO" id="GO:0016788">
    <property type="term" value="F:hydrolase activity, acting on ester bonds"/>
    <property type="evidence" value="ECO:0007669"/>
    <property type="project" value="InterPro"/>
</dbReference>
<dbReference type="PROSITE" id="PS51257">
    <property type="entry name" value="PROKAR_LIPOPROTEIN"/>
    <property type="match status" value="1"/>
</dbReference>
<dbReference type="Gene3D" id="3.40.630.10">
    <property type="entry name" value="Zn peptidases"/>
    <property type="match status" value="1"/>
</dbReference>
<dbReference type="PANTHER" id="PTHR37326">
    <property type="entry name" value="BLL3975 PROTEIN"/>
    <property type="match status" value="1"/>
</dbReference>
<evidence type="ECO:0000259" key="6">
    <source>
        <dbReference type="Pfam" id="PF24827"/>
    </source>
</evidence>
<keyword evidence="4" id="KW-0862">Zinc</keyword>
<dbReference type="PANTHER" id="PTHR37326:SF1">
    <property type="entry name" value="BLL3975 PROTEIN"/>
    <property type="match status" value="1"/>
</dbReference>
<keyword evidence="3" id="KW-0378">Hydrolase</keyword>
<evidence type="ECO:0000256" key="5">
    <source>
        <dbReference type="SAM" id="MobiDB-lite"/>
    </source>
</evidence>
<name>A0A166H3M6_9BACT</name>
<dbReference type="InterPro" id="IPR055438">
    <property type="entry name" value="AstE_AspA_cat"/>
</dbReference>
<reference evidence="7" key="1">
    <citation type="submission" date="2015-07" db="EMBL/GenBank/DDBJ databases">
        <title>Exploring the genomic information of specific uncultured soil bacteria through a new metagenomic library-based strategy.</title>
        <authorList>
            <person name="Liu Y."/>
            <person name="Zhang R."/>
        </authorList>
    </citation>
    <scope>NUCLEOTIDE SEQUENCE</scope>
</reference>
<evidence type="ECO:0000313" key="7">
    <source>
        <dbReference type="EMBL" id="ANA08063.1"/>
    </source>
</evidence>
<accession>A0A166H3M6</accession>
<evidence type="ECO:0000256" key="3">
    <source>
        <dbReference type="ARBA" id="ARBA00022801"/>
    </source>
</evidence>